<protein>
    <submittedName>
        <fullName evidence="2">Uncharacterized protein</fullName>
    </submittedName>
</protein>
<evidence type="ECO:0000313" key="2">
    <source>
        <dbReference type="EMBL" id="PVH61848.1"/>
    </source>
</evidence>
<name>A0A2T8KI36_9POAL</name>
<dbReference type="AlphaFoldDB" id="A0A2T8KI36"/>
<reference evidence="2" key="1">
    <citation type="submission" date="2018-04" db="EMBL/GenBank/DDBJ databases">
        <title>WGS assembly of Panicum hallii.</title>
        <authorList>
            <person name="Lovell J."/>
            <person name="Jenkins J."/>
            <person name="Lowry D."/>
            <person name="Mamidi S."/>
            <person name="Sreedasyam A."/>
            <person name="Weng X."/>
            <person name="Barry K."/>
            <person name="Bonette J."/>
            <person name="Campitelli B."/>
            <person name="Daum C."/>
            <person name="Gordon S."/>
            <person name="Gould B."/>
            <person name="Lipzen A."/>
            <person name="Macqueen A."/>
            <person name="Palacio-Mejia J."/>
            <person name="Plott C."/>
            <person name="Shakirov E."/>
            <person name="Shu S."/>
            <person name="Yoshinaga Y."/>
            <person name="Zane M."/>
            <person name="Rokhsar D."/>
            <person name="Grimwood J."/>
            <person name="Schmutz J."/>
            <person name="Juenger T."/>
        </authorList>
    </citation>
    <scope>NUCLEOTIDE SEQUENCE [LARGE SCALE GENOMIC DNA]</scope>
    <source>
        <strain evidence="2">FIL2</strain>
    </source>
</reference>
<sequence length="188" mass="20409">MEASFGAGQVRSAMNDVEFLGPVWEPGSPPFPQAGGPRGNLTRPASFPRGGSSPSLESGRISPPVATRERREPSAAPPPRRLLRSPARAAVPPPLLGSALPLRLLIQTPPPAAPCSPLATPLRFRTPRRLDLRRRHHLGRRLHSHHGASTSSSSSSYILLILVTFRLIGCHLQDSLLADLFTRHCWPK</sequence>
<evidence type="ECO:0000256" key="1">
    <source>
        <dbReference type="SAM" id="MobiDB-lite"/>
    </source>
</evidence>
<feature type="region of interest" description="Disordered" evidence="1">
    <location>
        <begin position="20"/>
        <end position="88"/>
    </location>
</feature>
<proteinExistence type="predicted"/>
<dbReference type="Proteomes" id="UP000243499">
    <property type="component" value="Chromosome 3"/>
</dbReference>
<organism evidence="2">
    <name type="scientific">Panicum hallii</name>
    <dbReference type="NCBI Taxonomy" id="206008"/>
    <lineage>
        <taxon>Eukaryota</taxon>
        <taxon>Viridiplantae</taxon>
        <taxon>Streptophyta</taxon>
        <taxon>Embryophyta</taxon>
        <taxon>Tracheophyta</taxon>
        <taxon>Spermatophyta</taxon>
        <taxon>Magnoliopsida</taxon>
        <taxon>Liliopsida</taxon>
        <taxon>Poales</taxon>
        <taxon>Poaceae</taxon>
        <taxon>PACMAD clade</taxon>
        <taxon>Panicoideae</taxon>
        <taxon>Panicodae</taxon>
        <taxon>Paniceae</taxon>
        <taxon>Panicinae</taxon>
        <taxon>Panicum</taxon>
        <taxon>Panicum sect. Panicum</taxon>
    </lineage>
</organism>
<gene>
    <name evidence="2" type="ORF">PAHAL_3G141100</name>
</gene>
<dbReference type="Gramene" id="PVH61848">
    <property type="protein sequence ID" value="PVH61848"/>
    <property type="gene ID" value="PAHAL_3G141100"/>
</dbReference>
<accession>A0A2T8KI36</accession>
<dbReference type="EMBL" id="CM008048">
    <property type="protein sequence ID" value="PVH61848.1"/>
    <property type="molecule type" value="Genomic_DNA"/>
</dbReference>